<evidence type="ECO:0008006" key="3">
    <source>
        <dbReference type="Google" id="ProtNLM"/>
    </source>
</evidence>
<organism evidence="1 2">
    <name type="scientific">Syntrophotalea acetylenica</name>
    <name type="common">Pelobacter acetylenicus</name>
    <dbReference type="NCBI Taxonomy" id="29542"/>
    <lineage>
        <taxon>Bacteria</taxon>
        <taxon>Pseudomonadati</taxon>
        <taxon>Thermodesulfobacteriota</taxon>
        <taxon>Desulfuromonadia</taxon>
        <taxon>Desulfuromonadales</taxon>
        <taxon>Syntrophotaleaceae</taxon>
        <taxon>Syntrophotalea</taxon>
    </lineage>
</organism>
<dbReference type="EMBL" id="CP015518">
    <property type="protein sequence ID" value="APG24088.1"/>
    <property type="molecule type" value="Genomic_DNA"/>
</dbReference>
<keyword evidence="2" id="KW-1185">Reference proteome</keyword>
<evidence type="ECO:0000313" key="1">
    <source>
        <dbReference type="EMBL" id="APG24088.1"/>
    </source>
</evidence>
<dbReference type="RefSeq" id="WP_072285905.1">
    <property type="nucleotide sequence ID" value="NZ_CP015455.1"/>
</dbReference>
<reference evidence="1 2" key="1">
    <citation type="journal article" date="2017" name="Genome Announc.">
        <title>Complete Genome Sequences of Two Acetylene-Fermenting Pelobacter acetylenicus Strains.</title>
        <authorList>
            <person name="Sutton J.M."/>
            <person name="Baesman S.M."/>
            <person name="Fierst J.L."/>
            <person name="Poret-Peterson A.T."/>
            <person name="Oremland R.S."/>
            <person name="Dunlap D.S."/>
            <person name="Akob D.M."/>
        </authorList>
    </citation>
    <scope>NUCLEOTIDE SEQUENCE [LARGE SCALE GENOMIC DNA]</scope>
    <source>
        <strain evidence="1 2">DSM 3247</strain>
    </source>
</reference>
<gene>
    <name evidence="1" type="ORF">A7E75_02870</name>
</gene>
<evidence type="ECO:0000313" key="2">
    <source>
        <dbReference type="Proteomes" id="UP000182264"/>
    </source>
</evidence>
<accession>A0A1L3GEH3</accession>
<sequence>MNLIKQPNHWTCAAACVCMLTGTTLEEFYVYCGHDGSEDVQPTKKRPFGKRCFSCRELYGYLLSHDMTIGWGCVPGEGFDPRTQTLSVDLERLPALVDVMSVRPDVVHCVLWDGKRIIDPHFPENKLMPDDYTVIGWWPVTKLWPDDLMPLRQKP</sequence>
<name>A0A1L3GEH3_SYNAC</name>
<protein>
    <recommendedName>
        <fullName evidence="3">Peptidase C39-like domain-containing protein</fullName>
    </recommendedName>
</protein>
<dbReference type="KEGG" id="pace:A6070_11495"/>
<proteinExistence type="predicted"/>
<dbReference type="AlphaFoldDB" id="A0A1L3GEH3"/>
<dbReference type="OrthoDB" id="9815108at2"/>
<dbReference type="Proteomes" id="UP000182264">
    <property type="component" value="Chromosome"/>
</dbReference>
<dbReference type="STRING" id="29542.A6070_11495"/>